<dbReference type="AlphaFoldDB" id="A0AAN9M1M5"/>
<protein>
    <submittedName>
        <fullName evidence="2">Uncharacterized protein</fullName>
    </submittedName>
</protein>
<accession>A0AAN9M1M5</accession>
<comment type="caution">
    <text evidence="2">The sequence shown here is derived from an EMBL/GenBank/DDBJ whole genome shotgun (WGS) entry which is preliminary data.</text>
</comment>
<dbReference type="EMBL" id="JAYMYR010000008">
    <property type="protein sequence ID" value="KAK7346495.1"/>
    <property type="molecule type" value="Genomic_DNA"/>
</dbReference>
<feature type="region of interest" description="Disordered" evidence="1">
    <location>
        <begin position="56"/>
        <end position="75"/>
    </location>
</feature>
<reference evidence="2 3" key="1">
    <citation type="submission" date="2024-01" db="EMBL/GenBank/DDBJ databases">
        <title>The genomes of 5 underutilized Papilionoideae crops provide insights into root nodulation and disease resistanc.</title>
        <authorList>
            <person name="Jiang F."/>
        </authorList>
    </citation>
    <scope>NUCLEOTIDE SEQUENCE [LARGE SCALE GENOMIC DNA]</scope>
    <source>
        <strain evidence="2">JINMINGXINNONG_FW02</strain>
        <tissue evidence="2">Leaves</tissue>
    </source>
</reference>
<sequence length="131" mass="14606">MIAMVSLPLLPHRTGTPPSDRYQTVSTVVLVQLRKPHCMVMATVKRKIRWKIERMGTEEESDADMTRPKSEGRPNYCSPRCPTLIILSLLSPPTPFSPSLSLSQSHAIPIPIPIPSSTTHFILPAFAFPFN</sequence>
<proteinExistence type="predicted"/>
<gene>
    <name evidence="2" type="ORF">VNO80_21015</name>
</gene>
<evidence type="ECO:0000313" key="2">
    <source>
        <dbReference type="EMBL" id="KAK7346495.1"/>
    </source>
</evidence>
<evidence type="ECO:0000313" key="3">
    <source>
        <dbReference type="Proteomes" id="UP001374584"/>
    </source>
</evidence>
<dbReference type="Proteomes" id="UP001374584">
    <property type="component" value="Unassembled WGS sequence"/>
</dbReference>
<organism evidence="2 3">
    <name type="scientific">Phaseolus coccineus</name>
    <name type="common">Scarlet runner bean</name>
    <name type="synonym">Phaseolus multiflorus</name>
    <dbReference type="NCBI Taxonomy" id="3886"/>
    <lineage>
        <taxon>Eukaryota</taxon>
        <taxon>Viridiplantae</taxon>
        <taxon>Streptophyta</taxon>
        <taxon>Embryophyta</taxon>
        <taxon>Tracheophyta</taxon>
        <taxon>Spermatophyta</taxon>
        <taxon>Magnoliopsida</taxon>
        <taxon>eudicotyledons</taxon>
        <taxon>Gunneridae</taxon>
        <taxon>Pentapetalae</taxon>
        <taxon>rosids</taxon>
        <taxon>fabids</taxon>
        <taxon>Fabales</taxon>
        <taxon>Fabaceae</taxon>
        <taxon>Papilionoideae</taxon>
        <taxon>50 kb inversion clade</taxon>
        <taxon>NPAAA clade</taxon>
        <taxon>indigoferoid/millettioid clade</taxon>
        <taxon>Phaseoleae</taxon>
        <taxon>Phaseolus</taxon>
    </lineage>
</organism>
<keyword evidence="3" id="KW-1185">Reference proteome</keyword>
<evidence type="ECO:0000256" key="1">
    <source>
        <dbReference type="SAM" id="MobiDB-lite"/>
    </source>
</evidence>
<name>A0AAN9M1M5_PHACN</name>